<reference evidence="1" key="1">
    <citation type="submission" date="2021-01" db="EMBL/GenBank/DDBJ databases">
        <authorList>
            <consortium name="Genoscope - CEA"/>
            <person name="William W."/>
        </authorList>
    </citation>
    <scope>NUCLEOTIDE SEQUENCE</scope>
</reference>
<organism evidence="1 2">
    <name type="scientific">Paramecium primaurelia</name>
    <dbReference type="NCBI Taxonomy" id="5886"/>
    <lineage>
        <taxon>Eukaryota</taxon>
        <taxon>Sar</taxon>
        <taxon>Alveolata</taxon>
        <taxon>Ciliophora</taxon>
        <taxon>Intramacronucleata</taxon>
        <taxon>Oligohymenophorea</taxon>
        <taxon>Peniculida</taxon>
        <taxon>Parameciidae</taxon>
        <taxon>Paramecium</taxon>
    </lineage>
</organism>
<keyword evidence="2" id="KW-1185">Reference proteome</keyword>
<accession>A0A8S1PAJ3</accession>
<dbReference type="EMBL" id="CAJJDM010000114">
    <property type="protein sequence ID" value="CAD8099904.1"/>
    <property type="molecule type" value="Genomic_DNA"/>
</dbReference>
<proteinExistence type="predicted"/>
<comment type="caution">
    <text evidence="1">The sequence shown here is derived from an EMBL/GenBank/DDBJ whole genome shotgun (WGS) entry which is preliminary data.</text>
</comment>
<gene>
    <name evidence="1" type="ORF">PPRIM_AZ9-3.1.T1110018</name>
</gene>
<evidence type="ECO:0000313" key="1">
    <source>
        <dbReference type="EMBL" id="CAD8099904.1"/>
    </source>
</evidence>
<name>A0A8S1PAJ3_PARPR</name>
<dbReference type="AlphaFoldDB" id="A0A8S1PAJ3"/>
<protein>
    <submittedName>
        <fullName evidence="1">Uncharacterized protein</fullName>
    </submittedName>
</protein>
<evidence type="ECO:0000313" key="2">
    <source>
        <dbReference type="Proteomes" id="UP000688137"/>
    </source>
</evidence>
<sequence>MTLNQKYLNQLTQYVEITIEYNFNLKLMIKNSRLTFKLLSRYTKMESFNYSQLINKSQNKLIRNIILKQLRKFIINFL</sequence>
<dbReference type="Proteomes" id="UP000688137">
    <property type="component" value="Unassembled WGS sequence"/>
</dbReference>